<evidence type="ECO:0000256" key="10">
    <source>
        <dbReference type="PIRSR" id="PIRSR602401-1"/>
    </source>
</evidence>
<dbReference type="AlphaFoldDB" id="A0A2R6PLP6"/>
<reference evidence="13 14" key="1">
    <citation type="submission" date="2017-07" db="EMBL/GenBank/DDBJ databases">
        <title>An improved, manually edited Actinidia chinensis var. chinensis (kiwifruit) genome highlights the challenges associated with draft genomes and gene prediction in plants.</title>
        <authorList>
            <person name="Pilkington S."/>
            <person name="Crowhurst R."/>
            <person name="Hilario E."/>
            <person name="Nardozza S."/>
            <person name="Fraser L."/>
            <person name="Peng Y."/>
            <person name="Gunaseelan K."/>
            <person name="Simpson R."/>
            <person name="Tahir J."/>
            <person name="Deroles S."/>
            <person name="Templeton K."/>
            <person name="Luo Z."/>
            <person name="Davy M."/>
            <person name="Cheng C."/>
            <person name="Mcneilage M."/>
            <person name="Scaglione D."/>
            <person name="Liu Y."/>
            <person name="Zhang Q."/>
            <person name="Datson P."/>
            <person name="De Silva N."/>
            <person name="Gardiner S."/>
            <person name="Bassett H."/>
            <person name="Chagne D."/>
            <person name="Mccallum J."/>
            <person name="Dzierzon H."/>
            <person name="Deng C."/>
            <person name="Wang Y.-Y."/>
            <person name="Barron N."/>
            <person name="Manako K."/>
            <person name="Bowen J."/>
            <person name="Foster T."/>
            <person name="Erridge Z."/>
            <person name="Tiffin H."/>
            <person name="Waite C."/>
            <person name="Davies K."/>
            <person name="Grierson E."/>
            <person name="Laing W."/>
            <person name="Kirk R."/>
            <person name="Chen X."/>
            <person name="Wood M."/>
            <person name="Montefiori M."/>
            <person name="Brummell D."/>
            <person name="Schwinn K."/>
            <person name="Catanach A."/>
            <person name="Fullerton C."/>
            <person name="Li D."/>
            <person name="Meiyalaghan S."/>
            <person name="Nieuwenhuizen N."/>
            <person name="Read N."/>
            <person name="Prakash R."/>
            <person name="Hunter D."/>
            <person name="Zhang H."/>
            <person name="Mckenzie M."/>
            <person name="Knabel M."/>
            <person name="Harris A."/>
            <person name="Allan A."/>
            <person name="Chen A."/>
            <person name="Janssen B."/>
            <person name="Plunkett B."/>
            <person name="Dwamena C."/>
            <person name="Voogd C."/>
            <person name="Leif D."/>
            <person name="Lafferty D."/>
            <person name="Souleyre E."/>
            <person name="Varkonyi-Gasic E."/>
            <person name="Gambi F."/>
            <person name="Hanley J."/>
            <person name="Yao J.-L."/>
            <person name="Cheung J."/>
            <person name="David K."/>
            <person name="Warren B."/>
            <person name="Marsh K."/>
            <person name="Snowden K."/>
            <person name="Lin-Wang K."/>
            <person name="Brian L."/>
            <person name="Martinez-Sanchez M."/>
            <person name="Wang M."/>
            <person name="Ileperuma N."/>
            <person name="Macnee N."/>
            <person name="Campin R."/>
            <person name="Mcatee P."/>
            <person name="Drummond R."/>
            <person name="Espley R."/>
            <person name="Ireland H."/>
            <person name="Wu R."/>
            <person name="Atkinson R."/>
            <person name="Karunairetnam S."/>
            <person name="Bulley S."/>
            <person name="Chunkath S."/>
            <person name="Hanley Z."/>
            <person name="Storey R."/>
            <person name="Thrimawithana A."/>
            <person name="Thomson S."/>
            <person name="David C."/>
            <person name="Testolin R."/>
        </authorList>
    </citation>
    <scope>NUCLEOTIDE SEQUENCE [LARGE SCALE GENOMIC DNA]</scope>
    <source>
        <strain evidence="14">cv. Red5</strain>
        <tissue evidence="13">Young leaf</tissue>
    </source>
</reference>
<dbReference type="InterPro" id="IPR002401">
    <property type="entry name" value="Cyt_P450_E_grp-I"/>
</dbReference>
<keyword evidence="14" id="KW-1185">Reference proteome</keyword>
<feature type="binding site" description="axial binding residue" evidence="10">
    <location>
        <position position="443"/>
    </location>
    <ligand>
        <name>heme</name>
        <dbReference type="ChEBI" id="CHEBI:30413"/>
    </ligand>
    <ligandPart>
        <name>Fe</name>
        <dbReference type="ChEBI" id="CHEBI:18248"/>
    </ligandPart>
</feature>
<keyword evidence="4 12" id="KW-0812">Transmembrane</keyword>
<sequence length="497" mass="56218">MEVPSNNEQTSLVSNLPILSLTLGTLIALLLGYFKSKFFSLQTKNLPPGSLGFPFWGETLSFLKALKQDHVVQWVADRITRYGPVFKTSLIGSKVVVITGQAGNRFVFSGSDNGVASNLPLSQASILGKRSIFEISGSRHKLVRGAMMTFLKPESLQRFVGEMDTIVKQQLLEELNGKDSIHGVALMKTITFKVTCSLLFGLQDGKEKLDALYKDFAIALKGNWAIPLECPGTVFRKAMQARRKIYKFFSNLVREKKREIELGKIVPGSQADMILPFLALRDENGKPLAEEEMIDNFITLVFASHDTTTILLSMFMRHLARDPEVHIMVLEEQKKALKAREEKDGKVGWSEIQMMKYTWRVAQELMRLTPPVFGNFKTTSRDTSFAGFHIPKGWKVFWVTSPTHMDENIFQQPEKFDPSRFENPTKSIPPYTYVPFGAGPRICPGGEFARLEVLLIIHYLIINYEWMETIPNEPLTREPLPYPAFGLPLNIHPKKNA</sequence>
<evidence type="ECO:0000256" key="9">
    <source>
        <dbReference type="ARBA" id="ARBA00023136"/>
    </source>
</evidence>
<dbReference type="PANTHER" id="PTHR24286">
    <property type="entry name" value="CYTOCHROME P450 26"/>
    <property type="match status" value="1"/>
</dbReference>
<dbReference type="Gene3D" id="1.10.630.10">
    <property type="entry name" value="Cytochrome P450"/>
    <property type="match status" value="1"/>
</dbReference>
<evidence type="ECO:0000313" key="13">
    <source>
        <dbReference type="EMBL" id="PSR93261.1"/>
    </source>
</evidence>
<dbReference type="GO" id="GO:0016020">
    <property type="term" value="C:membrane"/>
    <property type="evidence" value="ECO:0007669"/>
    <property type="project" value="UniProtKB-SubCell"/>
</dbReference>
<dbReference type="OrthoDB" id="3945418at2759"/>
<protein>
    <submittedName>
        <fullName evidence="13">Taxadiene 5-alpha hydroxylase</fullName>
    </submittedName>
</protein>
<reference evidence="14" key="2">
    <citation type="journal article" date="2018" name="BMC Genomics">
        <title>A manually annotated Actinidia chinensis var. chinensis (kiwifruit) genome highlights the challenges associated with draft genomes and gene prediction in plants.</title>
        <authorList>
            <person name="Pilkington S.M."/>
            <person name="Crowhurst R."/>
            <person name="Hilario E."/>
            <person name="Nardozza S."/>
            <person name="Fraser L."/>
            <person name="Peng Y."/>
            <person name="Gunaseelan K."/>
            <person name="Simpson R."/>
            <person name="Tahir J."/>
            <person name="Deroles S.C."/>
            <person name="Templeton K."/>
            <person name="Luo Z."/>
            <person name="Davy M."/>
            <person name="Cheng C."/>
            <person name="McNeilage M."/>
            <person name="Scaglione D."/>
            <person name="Liu Y."/>
            <person name="Zhang Q."/>
            <person name="Datson P."/>
            <person name="De Silva N."/>
            <person name="Gardiner S.E."/>
            <person name="Bassett H."/>
            <person name="Chagne D."/>
            <person name="McCallum J."/>
            <person name="Dzierzon H."/>
            <person name="Deng C."/>
            <person name="Wang Y.Y."/>
            <person name="Barron L."/>
            <person name="Manako K."/>
            <person name="Bowen J."/>
            <person name="Foster T.M."/>
            <person name="Erridge Z.A."/>
            <person name="Tiffin H."/>
            <person name="Waite C.N."/>
            <person name="Davies K.M."/>
            <person name="Grierson E.P."/>
            <person name="Laing W.A."/>
            <person name="Kirk R."/>
            <person name="Chen X."/>
            <person name="Wood M."/>
            <person name="Montefiori M."/>
            <person name="Brummell D.A."/>
            <person name="Schwinn K.E."/>
            <person name="Catanach A."/>
            <person name="Fullerton C."/>
            <person name="Li D."/>
            <person name="Meiyalaghan S."/>
            <person name="Nieuwenhuizen N."/>
            <person name="Read N."/>
            <person name="Prakash R."/>
            <person name="Hunter D."/>
            <person name="Zhang H."/>
            <person name="McKenzie M."/>
            <person name="Knabel M."/>
            <person name="Harris A."/>
            <person name="Allan A.C."/>
            <person name="Gleave A."/>
            <person name="Chen A."/>
            <person name="Janssen B.J."/>
            <person name="Plunkett B."/>
            <person name="Ampomah-Dwamena C."/>
            <person name="Voogd C."/>
            <person name="Leif D."/>
            <person name="Lafferty D."/>
            <person name="Souleyre E.J.F."/>
            <person name="Varkonyi-Gasic E."/>
            <person name="Gambi F."/>
            <person name="Hanley J."/>
            <person name="Yao J.L."/>
            <person name="Cheung J."/>
            <person name="David K.M."/>
            <person name="Warren B."/>
            <person name="Marsh K."/>
            <person name="Snowden K.C."/>
            <person name="Lin-Wang K."/>
            <person name="Brian L."/>
            <person name="Martinez-Sanchez M."/>
            <person name="Wang M."/>
            <person name="Ileperuma N."/>
            <person name="Macnee N."/>
            <person name="Campin R."/>
            <person name="McAtee P."/>
            <person name="Drummond R.S.M."/>
            <person name="Espley R.V."/>
            <person name="Ireland H.S."/>
            <person name="Wu R."/>
            <person name="Atkinson R.G."/>
            <person name="Karunairetnam S."/>
            <person name="Bulley S."/>
            <person name="Chunkath S."/>
            <person name="Hanley Z."/>
            <person name="Storey R."/>
            <person name="Thrimawithana A.H."/>
            <person name="Thomson S."/>
            <person name="David C."/>
            <person name="Testolin R."/>
            <person name="Huang H."/>
            <person name="Hellens R.P."/>
            <person name="Schaffer R.J."/>
        </authorList>
    </citation>
    <scope>NUCLEOTIDE SEQUENCE [LARGE SCALE GENOMIC DNA]</scope>
    <source>
        <strain evidence="14">cv. Red5</strain>
    </source>
</reference>
<dbReference type="PRINTS" id="PR00463">
    <property type="entry name" value="EP450I"/>
</dbReference>
<dbReference type="InterPro" id="IPR036396">
    <property type="entry name" value="Cyt_P450_sf"/>
</dbReference>
<dbReference type="GO" id="GO:0004497">
    <property type="term" value="F:monooxygenase activity"/>
    <property type="evidence" value="ECO:0007669"/>
    <property type="project" value="UniProtKB-KW"/>
</dbReference>
<dbReference type="CDD" id="cd11043">
    <property type="entry name" value="CYP90-like"/>
    <property type="match status" value="1"/>
</dbReference>
<dbReference type="PRINTS" id="PR00385">
    <property type="entry name" value="P450"/>
</dbReference>
<evidence type="ECO:0000256" key="8">
    <source>
        <dbReference type="ARBA" id="ARBA00023004"/>
    </source>
</evidence>
<evidence type="ECO:0000256" key="5">
    <source>
        <dbReference type="ARBA" id="ARBA00022723"/>
    </source>
</evidence>
<evidence type="ECO:0000256" key="2">
    <source>
        <dbReference type="ARBA" id="ARBA00004167"/>
    </source>
</evidence>
<organism evidence="13 14">
    <name type="scientific">Actinidia chinensis var. chinensis</name>
    <name type="common">Chinese soft-hair kiwi</name>
    <dbReference type="NCBI Taxonomy" id="1590841"/>
    <lineage>
        <taxon>Eukaryota</taxon>
        <taxon>Viridiplantae</taxon>
        <taxon>Streptophyta</taxon>
        <taxon>Embryophyta</taxon>
        <taxon>Tracheophyta</taxon>
        <taxon>Spermatophyta</taxon>
        <taxon>Magnoliopsida</taxon>
        <taxon>eudicotyledons</taxon>
        <taxon>Gunneridae</taxon>
        <taxon>Pentapetalae</taxon>
        <taxon>asterids</taxon>
        <taxon>Ericales</taxon>
        <taxon>Actinidiaceae</taxon>
        <taxon>Actinidia</taxon>
    </lineage>
</organism>
<gene>
    <name evidence="13" type="ORF">CEY00_Acc27872</name>
</gene>
<dbReference type="InterPro" id="IPR001128">
    <property type="entry name" value="Cyt_P450"/>
</dbReference>
<keyword evidence="8 10" id="KW-0408">Iron</keyword>
<dbReference type="FunFam" id="1.10.630.10:FF:000022">
    <property type="entry name" value="Taxadiene 5-alpha hydroxylase"/>
    <property type="match status" value="1"/>
</dbReference>
<evidence type="ECO:0000256" key="1">
    <source>
        <dbReference type="ARBA" id="ARBA00001971"/>
    </source>
</evidence>
<comment type="cofactor">
    <cofactor evidence="1 10">
        <name>heme</name>
        <dbReference type="ChEBI" id="CHEBI:30413"/>
    </cofactor>
</comment>
<dbReference type="InterPro" id="IPR017972">
    <property type="entry name" value="Cyt_P450_CS"/>
</dbReference>
<dbReference type="GO" id="GO:0016125">
    <property type="term" value="P:sterol metabolic process"/>
    <property type="evidence" value="ECO:0007669"/>
    <property type="project" value="TreeGrafter"/>
</dbReference>
<dbReference type="SUPFAM" id="SSF48264">
    <property type="entry name" value="Cytochrome P450"/>
    <property type="match status" value="1"/>
</dbReference>
<dbReference type="Proteomes" id="UP000241394">
    <property type="component" value="Chromosome LG24"/>
</dbReference>
<dbReference type="InParanoid" id="A0A2R6PLP6"/>
<dbReference type="GO" id="GO:0005506">
    <property type="term" value="F:iron ion binding"/>
    <property type="evidence" value="ECO:0007669"/>
    <property type="project" value="InterPro"/>
</dbReference>
<dbReference type="EMBL" id="NKQK01000024">
    <property type="protein sequence ID" value="PSR93261.1"/>
    <property type="molecule type" value="Genomic_DNA"/>
</dbReference>
<evidence type="ECO:0000256" key="4">
    <source>
        <dbReference type="ARBA" id="ARBA00022692"/>
    </source>
</evidence>
<dbReference type="OMA" id="WAIPLDF"/>
<dbReference type="Gramene" id="PSR93261">
    <property type="protein sequence ID" value="PSR93261"/>
    <property type="gene ID" value="CEY00_Acc27872"/>
</dbReference>
<evidence type="ECO:0000256" key="3">
    <source>
        <dbReference type="ARBA" id="ARBA00010617"/>
    </source>
</evidence>
<comment type="subcellular location">
    <subcellularLocation>
        <location evidence="2">Membrane</location>
        <topology evidence="2">Single-pass membrane protein</topology>
    </subcellularLocation>
</comment>
<dbReference type="GO" id="GO:0016705">
    <property type="term" value="F:oxidoreductase activity, acting on paired donors, with incorporation or reduction of molecular oxygen"/>
    <property type="evidence" value="ECO:0007669"/>
    <property type="project" value="InterPro"/>
</dbReference>
<comment type="caution">
    <text evidence="13">The sequence shown here is derived from an EMBL/GenBank/DDBJ whole genome shotgun (WGS) entry which is preliminary data.</text>
</comment>
<proteinExistence type="inferred from homology"/>
<keyword evidence="5 10" id="KW-0479">Metal-binding</keyword>
<keyword evidence="11" id="KW-0503">Monooxygenase</keyword>
<dbReference type="PANTHER" id="PTHR24286:SF256">
    <property type="entry name" value="CYTOCHROME P450 FAMILY PROTEIN"/>
    <property type="match status" value="1"/>
</dbReference>
<accession>A0A2R6PLP6</accession>
<evidence type="ECO:0000256" key="11">
    <source>
        <dbReference type="RuleBase" id="RU000461"/>
    </source>
</evidence>
<keyword evidence="10 11" id="KW-0349">Heme</keyword>
<dbReference type="GO" id="GO:0020037">
    <property type="term" value="F:heme binding"/>
    <property type="evidence" value="ECO:0007669"/>
    <property type="project" value="InterPro"/>
</dbReference>
<keyword evidence="9 12" id="KW-0472">Membrane</keyword>
<evidence type="ECO:0000313" key="14">
    <source>
        <dbReference type="Proteomes" id="UP000241394"/>
    </source>
</evidence>
<keyword evidence="7 11" id="KW-0560">Oxidoreductase</keyword>
<evidence type="ECO:0000256" key="12">
    <source>
        <dbReference type="SAM" id="Phobius"/>
    </source>
</evidence>
<name>A0A2R6PLP6_ACTCC</name>
<dbReference type="Pfam" id="PF00067">
    <property type="entry name" value="p450"/>
    <property type="match status" value="1"/>
</dbReference>
<comment type="similarity">
    <text evidence="3 11">Belongs to the cytochrome P450 family.</text>
</comment>
<evidence type="ECO:0000256" key="6">
    <source>
        <dbReference type="ARBA" id="ARBA00022989"/>
    </source>
</evidence>
<evidence type="ECO:0000256" key="7">
    <source>
        <dbReference type="ARBA" id="ARBA00023002"/>
    </source>
</evidence>
<dbReference type="STRING" id="1590841.A0A2R6PLP6"/>
<dbReference type="PROSITE" id="PS00086">
    <property type="entry name" value="CYTOCHROME_P450"/>
    <property type="match status" value="1"/>
</dbReference>
<keyword evidence="6 12" id="KW-1133">Transmembrane helix</keyword>
<feature type="transmembrane region" description="Helical" evidence="12">
    <location>
        <begin position="12"/>
        <end position="34"/>
    </location>
</feature>